<organism evidence="1 2">
    <name type="scientific">Coemansia nantahalensis</name>
    <dbReference type="NCBI Taxonomy" id="2789366"/>
    <lineage>
        <taxon>Eukaryota</taxon>
        <taxon>Fungi</taxon>
        <taxon>Fungi incertae sedis</taxon>
        <taxon>Zoopagomycota</taxon>
        <taxon>Kickxellomycotina</taxon>
        <taxon>Kickxellomycetes</taxon>
        <taxon>Kickxellales</taxon>
        <taxon>Kickxellaceae</taxon>
        <taxon>Coemansia</taxon>
    </lineage>
</organism>
<comment type="caution">
    <text evidence="1">The sequence shown here is derived from an EMBL/GenBank/DDBJ whole genome shotgun (WGS) entry which is preliminary data.</text>
</comment>
<reference evidence="1" key="1">
    <citation type="submission" date="2022-07" db="EMBL/GenBank/DDBJ databases">
        <title>Phylogenomic reconstructions and comparative analyses of Kickxellomycotina fungi.</title>
        <authorList>
            <person name="Reynolds N.K."/>
            <person name="Stajich J.E."/>
            <person name="Barry K."/>
            <person name="Grigoriev I.V."/>
            <person name="Crous P."/>
            <person name="Smith M.E."/>
        </authorList>
    </citation>
    <scope>NUCLEOTIDE SEQUENCE</scope>
    <source>
        <strain evidence="1">CBS 109366</strain>
    </source>
</reference>
<accession>A0ACC1K6Z5</accession>
<sequence length="2548" mass="272139">MAKRSGGLSVEWDSPERKRLRNMRPLAEALMEVELGMSKEQACAAAIAGLLQQGHTGPLPRLMDNAVHLVQQLKRLDELGTQSAAGLFAQSYTDVLNYVGNVVHLIQQVRALRHPAPAAWAAQDHRGPGGDGGELESAADSFAEVYQYLISIIARHAERTSDMATRSETSQEFVLLALPVAARVLAAGDAAVATELPLLSQAGAGGAVIGAVASANMEQSLAALALFPGSYQDAHMAWTTSLYSRCQAKDTPLSLRLVAWALFPLFCCRAAAASTNMPRIAVDDPPELIEVVANAVGFVACARAGCLRIGSRQVDAGKHSMSTHTLVRDAVRGAGRPEGRVDVSAICDLYTCSVCDGHEAAGGEGADGHSNGDREVTLSDWLPYWFLASSRQCEAASVRFVRGAARFVAHAPLEEISLKDSPLGQGIIRRLSSSSREIRMAAKDAILAYAQARPADSSDAAAAKLANRTETMRIVATAAAASGARGASIIDETLLLVVGGVGCAGRVGEPAMCDVMPFLVRYYCHANVFLQAVAMEQLLRVSQAHRVPLAQLLACFAEDIAGTLARTLEQPEPACFARCMEMLGATAGQFLRRHQDEIVPALLIDGNVAALRRVAEIAEVRLPVVCVKQAAAIFARIFMMDERPMQDAMARLVGLLSAESELDKDQVEVNIPSLLRSCSAKLVFSLVLALGDEDRTLRGRARSSLATVQGIVDSAAADASQSITSIVQQGATIESPRGAPQASRPASAVALARFLSRHILGVLAYMNELLRESDGPPAQGIAADVAAGRSERAQRKALRAIGELVALLGAEAAPHANSIVAALAPSLGGLLAPAALEAWVVLAESLAPAQLSADQLNALIVPLVAAFIASEGDARRLVAAAIERVVELHEHGVTLHHAQLCPIPDDPQLAKSHALIQRLAGAGRNLRARLAGLAELLRAREPTAVLCASREMCKLLQTHSKQVAAWKLAFSPGATGPSADPGGSRAPLAHGSAQSDTALVGGLVEALRAASNVGGPLGEAAAASCAACLAVIGVVDGRALDDSSSAHRDLRSMGGDIPALHDLSDDDERVEFICTLIVDYLSRAFAMAPSPSAQMCTAYAIQELLRLAGFARSLLDDASSGPDHGDGAGCPPLGSRSGGRKRSDASRPGKDSARSARLRQRWEMLPPNVVEVIRPLLESKYTIHHASRPAPEAHAAREPCVRSATSYAGWLRAWVVELVGALSDDPAGRLFKACLSAIKEGAVDFVRFVLPHLAHQYCLQRRCPDRAQAGPILVKDDDASGDDIAMSDGEGGKAADEAAAARPDVVVSELLAVLSCSAGDAPIPEDQLRLCKVAALELLDACSNHVRAQQAARTAGKRSSRSDAKTKVATPAEKALLDVVEAMPLQTVAQAAAACGQYERAILCTELGLREGAFGRHPTLFGNVDDASIAAVQELYFGMGDPDGVAGAALCRKQADHRLAIRRHEIEGNWSHALIGHESLLRLDPESEAAQIGWIECLQNMGQWEGAWAAAQSFSRPEQPTNHTGRLSSACYAAAWRLGKWDWIQQSASDAASLAGAQFDAVNSAMLLRLGRCPASELRKLVPPPPLRLNCTADMSLAGLADLALRATGRDIAKESASRRHMASGSCAAAGPHDAAPEIHAHMLGDMALLGSHLADVLPADAAAVAHDCSAVSGALGALLEQWRARVACLPPLYSAQEPVLALHARLYDMVLGRVRGRQTPGGDGCVCAAMISRQSIRTCLQAAQLARLAQSRATALGILTYAELACAAVPTLLAPLQIEQAQILWDEGRATDAIAAISRVADGLSARLDIVNGSEGEPEPESPMGATVVVVVAAAPLRRQGAHPGLSQADASDTKAAFARASLLLSRWQEVTSSVSSVQLLSQYEKILRVQESDKAHYALAQLYDSLFTTMTERDASTRAPKTHADHRCLQLATLQYYVVRHYSRTVVYSSRFLYRALPRLLTVWLDFGANILKPADAKNSRMVDRFKTANRVIGNLAKRLPAYYFLVVLSQLVSRICHPNEDVFAVLEGIILRVLEQYPQQALWQLIGVQRSTYAERAERCNAVLAKARALQAAEPAARSRGPTIGDLIQQSTRLTDMLLALCNALPPSRTITTMYMNKDFKALAKATPLDIVVPLQRCLVPTLPDTFSGAEHELALSASHGALAAAAAADSPAGGGGSSNAQTASQRGMLHQPFAGDLPTISSFANEVEVMHSLQRPKKISAVGSDGQTYSFLCKPKDDLRKDARLMEFNSMINQLLAADSQTQQRGLHIRTYAVVPLNEECGLIEWVGPTRGIRHVLLRLYKEHGVAISMAQVKAILDNPGPSPEDQFTKKLLPLFPSVMHEWFLQSFPDPPRWLASRANFTRSAAVMSMVGHILGLGDRHCENILLDESTGGVVHVDFNCLFDKGMTLEKPEKVPFRLTHNMVDSMGLTGYEGAFRKTCELTLGLLREHRDALMSVLESFLHDPLVEWSRRTTTRSKTARKEPATGQPNEQAARCLANIRRKLQGCLPGMSPLSVEGQVDELVTEATDPKRLVAMYIGWAAYM</sequence>
<protein>
    <submittedName>
        <fullName evidence="1">Uncharacterized protein</fullName>
    </submittedName>
</protein>
<dbReference type="Proteomes" id="UP001140234">
    <property type="component" value="Unassembled WGS sequence"/>
</dbReference>
<proteinExistence type="predicted"/>
<evidence type="ECO:0000313" key="2">
    <source>
        <dbReference type="Proteomes" id="UP001140234"/>
    </source>
</evidence>
<keyword evidence="2" id="KW-1185">Reference proteome</keyword>
<name>A0ACC1K6Z5_9FUNG</name>
<dbReference type="EMBL" id="JANBUJ010000071">
    <property type="protein sequence ID" value="KAJ2774716.1"/>
    <property type="molecule type" value="Genomic_DNA"/>
</dbReference>
<gene>
    <name evidence="1" type="ORF">IWQ57_000693</name>
</gene>
<evidence type="ECO:0000313" key="1">
    <source>
        <dbReference type="EMBL" id="KAJ2774716.1"/>
    </source>
</evidence>